<protein>
    <submittedName>
        <fullName evidence="2">Uncharacterized protein</fullName>
    </submittedName>
</protein>
<dbReference type="KEGG" id="moz:MoryE10_05090"/>
<dbReference type="RefSeq" id="WP_054774513.1">
    <property type="nucleotide sequence ID" value="NZ_AP019782.1"/>
</dbReference>
<dbReference type="Proteomes" id="UP000824988">
    <property type="component" value="Chromosome"/>
</dbReference>
<feature type="transmembrane region" description="Helical" evidence="1">
    <location>
        <begin position="74"/>
        <end position="95"/>
    </location>
</feature>
<organism evidence="2 3">
    <name type="scientific">Methylogaea oryzae</name>
    <dbReference type="NCBI Taxonomy" id="1295382"/>
    <lineage>
        <taxon>Bacteria</taxon>
        <taxon>Pseudomonadati</taxon>
        <taxon>Pseudomonadota</taxon>
        <taxon>Gammaproteobacteria</taxon>
        <taxon>Methylococcales</taxon>
        <taxon>Methylococcaceae</taxon>
        <taxon>Methylogaea</taxon>
    </lineage>
</organism>
<sequence>MNFNRKAIIQGTLVFIGLYTLQILLIPVLAKFVDGGWKSVGLSGFRQVLGVAICLGAGYVAGRIAGERGFLHGFNAGAFGTLLTAVAAVAFSFMFGIQAPFLDSLPVWVVLHGALAGVGGLMTVNFLVGKPE</sequence>
<keyword evidence="1" id="KW-1133">Transmembrane helix</keyword>
<keyword evidence="1" id="KW-0812">Transmembrane</keyword>
<evidence type="ECO:0000256" key="1">
    <source>
        <dbReference type="SAM" id="Phobius"/>
    </source>
</evidence>
<gene>
    <name evidence="2" type="ORF">MoryE10_05090</name>
</gene>
<proteinExistence type="predicted"/>
<name>A0A8D4VL84_9GAMM</name>
<feature type="transmembrane region" description="Helical" evidence="1">
    <location>
        <begin position="45"/>
        <end position="62"/>
    </location>
</feature>
<reference evidence="2" key="1">
    <citation type="submission" date="2019-06" db="EMBL/GenBank/DDBJ databases">
        <title>Complete genome sequence of Methylogaea oryzae strain JCM16910.</title>
        <authorList>
            <person name="Asakawa S."/>
        </authorList>
    </citation>
    <scope>NUCLEOTIDE SEQUENCE</scope>
    <source>
        <strain evidence="2">E10</strain>
    </source>
</reference>
<dbReference type="EMBL" id="AP019782">
    <property type="protein sequence ID" value="BBL69903.1"/>
    <property type="molecule type" value="Genomic_DNA"/>
</dbReference>
<feature type="transmembrane region" description="Helical" evidence="1">
    <location>
        <begin position="12"/>
        <end position="33"/>
    </location>
</feature>
<evidence type="ECO:0000313" key="2">
    <source>
        <dbReference type="EMBL" id="BBL69903.1"/>
    </source>
</evidence>
<accession>A0A8D4VL84</accession>
<dbReference type="AlphaFoldDB" id="A0A8D4VL84"/>
<keyword evidence="3" id="KW-1185">Reference proteome</keyword>
<feature type="transmembrane region" description="Helical" evidence="1">
    <location>
        <begin position="107"/>
        <end position="128"/>
    </location>
</feature>
<evidence type="ECO:0000313" key="3">
    <source>
        <dbReference type="Proteomes" id="UP000824988"/>
    </source>
</evidence>
<keyword evidence="1" id="KW-0472">Membrane</keyword>